<name>A0A0J8GB21_9LIST</name>
<evidence type="ECO:0000259" key="17">
    <source>
        <dbReference type="PROSITE" id="PS50020"/>
    </source>
</evidence>
<dbReference type="Proteomes" id="UP000052258">
    <property type="component" value="Unassembled WGS sequence"/>
</dbReference>
<evidence type="ECO:0000313" key="20">
    <source>
        <dbReference type="Proteomes" id="UP000052258"/>
    </source>
</evidence>
<evidence type="ECO:0000256" key="3">
    <source>
        <dbReference type="ARBA" id="ARBA00001974"/>
    </source>
</evidence>
<keyword evidence="6" id="KW-0285">Flavoprotein</keyword>
<dbReference type="InterPro" id="IPR001202">
    <property type="entry name" value="WW_dom"/>
</dbReference>
<keyword evidence="8" id="KW-0479">Metal-binding</keyword>
<evidence type="ECO:0000259" key="18">
    <source>
        <dbReference type="PROSITE" id="PS51278"/>
    </source>
</evidence>
<dbReference type="InterPro" id="IPR050711">
    <property type="entry name" value="ET-N_metabolism_enzyme"/>
</dbReference>
<evidence type="ECO:0000256" key="12">
    <source>
        <dbReference type="ARBA" id="ARBA00023004"/>
    </source>
</evidence>
<dbReference type="PROSITE" id="PS50020">
    <property type="entry name" value="WW_DOMAIN_2"/>
    <property type="match status" value="1"/>
</dbReference>
<organism evidence="19 20">
    <name type="scientific">Listeria fleischmannii 1991</name>
    <dbReference type="NCBI Taxonomy" id="1430899"/>
    <lineage>
        <taxon>Bacteria</taxon>
        <taxon>Bacillati</taxon>
        <taxon>Bacillota</taxon>
        <taxon>Bacilli</taxon>
        <taxon>Bacillales</taxon>
        <taxon>Listeriaceae</taxon>
        <taxon>Listeria</taxon>
    </lineage>
</organism>
<keyword evidence="10" id="KW-0315">Glutamine amidotransferase</keyword>
<evidence type="ECO:0000256" key="16">
    <source>
        <dbReference type="ARBA" id="ARBA00029440"/>
    </source>
</evidence>
<dbReference type="PANTHER" id="PTHR11938">
    <property type="entry name" value="FAD NADPH DEHYDROGENASE/OXIDOREDUCTASE"/>
    <property type="match status" value="1"/>
</dbReference>
<evidence type="ECO:0000256" key="10">
    <source>
        <dbReference type="ARBA" id="ARBA00022962"/>
    </source>
</evidence>
<evidence type="ECO:0000256" key="14">
    <source>
        <dbReference type="ARBA" id="ARBA00023164"/>
    </source>
</evidence>
<dbReference type="OrthoDB" id="9758182at2"/>
<dbReference type="InterPro" id="IPR002932">
    <property type="entry name" value="Glu_synthdom"/>
</dbReference>
<keyword evidence="9" id="KW-0274">FAD</keyword>
<dbReference type="FunFam" id="2.160.20.60:FF:000001">
    <property type="entry name" value="Glutamate synthase, large subunit"/>
    <property type="match status" value="1"/>
</dbReference>
<keyword evidence="7" id="KW-0288">FMN</keyword>
<keyword evidence="5" id="KW-0028">Amino-acid biosynthesis</keyword>
<evidence type="ECO:0000256" key="11">
    <source>
        <dbReference type="ARBA" id="ARBA00023002"/>
    </source>
</evidence>
<keyword evidence="11" id="KW-0560">Oxidoreductase</keyword>
<keyword evidence="13" id="KW-0411">Iron-sulfur</keyword>
<dbReference type="InterPro" id="IPR017932">
    <property type="entry name" value="GATase_2_dom"/>
</dbReference>
<dbReference type="InterPro" id="IPR029055">
    <property type="entry name" value="Ntn_hydrolases_N"/>
</dbReference>
<evidence type="ECO:0000313" key="19">
    <source>
        <dbReference type="EMBL" id="KMT58009.1"/>
    </source>
</evidence>
<dbReference type="Gene3D" id="3.60.20.10">
    <property type="entry name" value="Glutamine Phosphoribosylpyrophosphate, subunit 1, domain 1"/>
    <property type="match status" value="1"/>
</dbReference>
<comment type="cofactor">
    <cofactor evidence="2">
        <name>[3Fe-4S] cluster</name>
        <dbReference type="ChEBI" id="CHEBI:21137"/>
    </cofactor>
</comment>
<dbReference type="Gene3D" id="2.160.20.60">
    <property type="entry name" value="Glutamate synthase, alpha subunit, C-terminal domain"/>
    <property type="match status" value="1"/>
</dbReference>
<reference evidence="19 20" key="1">
    <citation type="journal article" date="2015" name="Genome Biol. Evol.">
        <title>Comparative Genomics of Listeria Sensu Lato: Genus-Wide Differences in Evolutionary Dynamics and the Progressive Gain of Complex, Potentially Pathogenicity-Related Traits through Lateral Gene Transfer.</title>
        <authorList>
            <person name="Chiara M."/>
            <person name="Caruso M."/>
            <person name="D'Erchia A.M."/>
            <person name="Manzari C."/>
            <person name="Fraccalvieri R."/>
            <person name="Goffredo E."/>
            <person name="Latorre L."/>
            <person name="Miccolupo A."/>
            <person name="Padalino I."/>
            <person name="Santagada G."/>
            <person name="Chiocco D."/>
            <person name="Pesole G."/>
            <person name="Horner D.S."/>
            <person name="Parisi A."/>
        </authorList>
    </citation>
    <scope>NUCLEOTIDE SEQUENCE [LARGE SCALE GENOMIC DNA]</scope>
    <source>
        <strain evidence="19 20">1991</strain>
    </source>
</reference>
<dbReference type="PANTHER" id="PTHR11938:SF133">
    <property type="entry name" value="GLUTAMATE SYNTHASE (NADH)"/>
    <property type="match status" value="1"/>
</dbReference>
<keyword evidence="12" id="KW-0408">Iron</keyword>
<dbReference type="CDD" id="cd00982">
    <property type="entry name" value="gltB_C"/>
    <property type="match status" value="1"/>
</dbReference>
<dbReference type="CDD" id="cd00713">
    <property type="entry name" value="GltS"/>
    <property type="match status" value="1"/>
</dbReference>
<dbReference type="RefSeq" id="WP_007473632.1">
    <property type="nucleotide sequence ID" value="NZ_KQ130621.1"/>
</dbReference>
<evidence type="ECO:0000256" key="8">
    <source>
        <dbReference type="ARBA" id="ARBA00022723"/>
    </source>
</evidence>
<dbReference type="EMBL" id="AZHO01000035">
    <property type="protein sequence ID" value="KMT58009.1"/>
    <property type="molecule type" value="Genomic_DNA"/>
</dbReference>
<evidence type="ECO:0000256" key="9">
    <source>
        <dbReference type="ARBA" id="ARBA00022827"/>
    </source>
</evidence>
<proteinExistence type="inferred from homology"/>
<dbReference type="Pfam" id="PF04898">
    <property type="entry name" value="Glu_syn_central"/>
    <property type="match status" value="1"/>
</dbReference>
<evidence type="ECO:0000256" key="7">
    <source>
        <dbReference type="ARBA" id="ARBA00022643"/>
    </source>
</evidence>
<dbReference type="GO" id="GO:0051538">
    <property type="term" value="F:3 iron, 4 sulfur cluster binding"/>
    <property type="evidence" value="ECO:0007669"/>
    <property type="project" value="UniProtKB-KW"/>
</dbReference>
<comment type="cofactor">
    <cofactor evidence="1">
        <name>FMN</name>
        <dbReference type="ChEBI" id="CHEBI:58210"/>
    </cofactor>
</comment>
<comment type="pathway">
    <text evidence="16">Amino-acid biosynthesis.</text>
</comment>
<dbReference type="GO" id="GO:0046872">
    <property type="term" value="F:metal ion binding"/>
    <property type="evidence" value="ECO:0007669"/>
    <property type="project" value="UniProtKB-KW"/>
</dbReference>
<evidence type="ECO:0000256" key="1">
    <source>
        <dbReference type="ARBA" id="ARBA00001917"/>
    </source>
</evidence>
<keyword evidence="15" id="KW-0003">3Fe-4S</keyword>
<comment type="cofactor">
    <cofactor evidence="3">
        <name>FAD</name>
        <dbReference type="ChEBI" id="CHEBI:57692"/>
    </cofactor>
</comment>
<dbReference type="NCBIfam" id="NF008730">
    <property type="entry name" value="PRK11750.1"/>
    <property type="match status" value="1"/>
</dbReference>
<evidence type="ECO:0000256" key="5">
    <source>
        <dbReference type="ARBA" id="ARBA00022605"/>
    </source>
</evidence>
<dbReference type="SUPFAM" id="SSF56235">
    <property type="entry name" value="N-terminal nucleophile aminohydrolases (Ntn hydrolases)"/>
    <property type="match status" value="1"/>
</dbReference>
<dbReference type="Pfam" id="PF01493">
    <property type="entry name" value="GXGXG"/>
    <property type="match status" value="1"/>
</dbReference>
<evidence type="ECO:0000256" key="4">
    <source>
        <dbReference type="ARBA" id="ARBA00009716"/>
    </source>
</evidence>
<dbReference type="GO" id="GO:0006537">
    <property type="term" value="P:glutamate biosynthetic process"/>
    <property type="evidence" value="ECO:0007669"/>
    <property type="project" value="UniProtKB-KW"/>
</dbReference>
<gene>
    <name evidence="19" type="ORF">X560_2450</name>
</gene>
<protein>
    <submittedName>
        <fullName evidence="19">Glutamate synthase</fullName>
    </submittedName>
</protein>
<feature type="domain" description="Glutamine amidotransferase type-2" evidence="18">
    <location>
        <begin position="22"/>
        <end position="417"/>
    </location>
</feature>
<feature type="domain" description="WW" evidence="17">
    <location>
        <begin position="318"/>
        <end position="353"/>
    </location>
</feature>
<dbReference type="InterPro" id="IPR013785">
    <property type="entry name" value="Aldolase_TIM"/>
</dbReference>
<dbReference type="FunFam" id="3.20.20.70:FF:000061">
    <property type="entry name" value="Glutamate synthase large subunit"/>
    <property type="match status" value="1"/>
</dbReference>
<accession>A0A0J8GB21</accession>
<keyword evidence="14" id="KW-0314">Glutamate biosynthesis</keyword>
<evidence type="ECO:0000256" key="6">
    <source>
        <dbReference type="ARBA" id="ARBA00022630"/>
    </source>
</evidence>
<dbReference type="InterPro" id="IPR002489">
    <property type="entry name" value="Glu_synth_asu_C"/>
</dbReference>
<dbReference type="CDD" id="cd02808">
    <property type="entry name" value="GltS_FMN"/>
    <property type="match status" value="1"/>
</dbReference>
<dbReference type="PATRIC" id="fig|1430899.3.peg.2502"/>
<dbReference type="InterPro" id="IPR006982">
    <property type="entry name" value="Glu_synth_centr_N"/>
</dbReference>
<dbReference type="SUPFAM" id="SSF69336">
    <property type="entry name" value="Alpha subunit of glutamate synthase, C-terminal domain"/>
    <property type="match status" value="1"/>
</dbReference>
<sequence>MRNVGLPEKHGLYNPENEHDACGIGFVANVQNKSSHKIVMQGIHMLCQLKHRGGEVGGDTGDGAGILLEISDAFFRNVCSEQGITLPEKFAYAVGMINFPKEEEERLLLMNQLTEIVKDAEQHFLGYRKVPTDASKIGVGAKKTEPEIYQIFIGKKEKLSEKEFERELYLIRKQIENFAKTQDLKGTFYVPSLSTRTVIYKGMLLPEQISAYYLDLASPEYTSAFALVHSRFSTNTFPSWERAHPYRYLIHNGEINTQRGNVNWMRAREKRAESPLFGEKLEKVLPIIDEAGSDSATLDNALEFLVQTGRTLPHAAMMLIPEPWDKNKNMTGKKRAFYEYHATLMEPWDGPTSISFTDGRVIGTILDRNGLRPARYYLTKEGTIIYSSETGVVPVDESDVIKKETVGAGQMLLIDLEKGRIVPDSELKGALVEAEPYAEWLENLSDIEELVNDQQDDFVPLSKSDCFKLEQAFGYTQDELNKILIPMVTEKKDPMGAMGYDAPLAVLSKRPQLLFNYFKQLFAQVTNPPIDGLREETVVSTMTLLGDEGNILCPSAQNAHRIRLKTPILNRKEYAALLHQTKFSVETSVIPMLFQKEECDSLDARLEQLFTQVEEAIQSGSKLIVLTDEGTNADWIGIPSLLATSGLHQHLIKKGLRTKASLIIKTAEARDVHQCATLIGYGADAIFPYLAIHAFHDLIEQGRMKGFTLNEAEERYTEALTDGILKVMSKMGISTVQSYRGAQIFEAIGISTSVTEIYFPGTASVLSGIPLDIIAKEAWLRHRQAFHDIGYQAFTLDSGGEYQWRSNGEYHVYNPLAIHSLQRATRENDREAYDLYADLMQNQNQAFLRGLFDIQTDRSPVPLSEVEPAEEIFKRFKTGAMSYGSISQEAHEALAVAMNRIGGKSNSGEGGEDPERFTKDANGDLRRSAIKQVASGRFGVTSHYLVNAEELQIKMAQGAKPGEGGHLPGKKVYPWISKTRGSTTGVGLISPPPHHDIYSIEDLAQLIFDLKNANQNARINVKLVSKTGVGTIASGVAKGNADVILVSGYEGGTGAAARSSIRHTGLPWEIGLSETQQTLLLNGLRNQVVLETDGKMMTGKDVLIAALLGAEEYGFATAPLVTLGCVMMRVCHMDTCPVGVATQNPELRKKFAGSADYVVNFFQFIVSEMREMMAELGFRTLDELIGQKQYITLNNRKEAHWKAKYLDFNNMLYTDDFYKTQTQICTKTQNHKLEETLDYRAILAQIKPALETGQKVTGTFKVRNIDRAVGTITGSLVSHKYGAEGLPEDTIDLTFKGAAGQSFGAYTPKGMTLRIIGDANDYFGKGLSGGKLIVAPGEETPIDPHDSAVVGNVTLYGATGGEAYMLGKAGARFAVRNSGATAVVEGIGDNGCEYMTGGAVAILGEVGDNFAAGMSGGVAYVYTKDKEAFSKKTNHELVSVRGVVSLREKNRLKDMLIRHAAYTGSESAKQILNQFEEELAHFVYVIPNEYEVILRRMEELQETGKSHDEAELAAFYELTTEAPKVQVE</sequence>
<dbReference type="GO" id="GO:0015930">
    <property type="term" value="F:glutamate synthase activity"/>
    <property type="evidence" value="ECO:0007669"/>
    <property type="project" value="InterPro"/>
</dbReference>
<keyword evidence="20" id="KW-1185">Reference proteome</keyword>
<dbReference type="Gene3D" id="3.20.20.70">
    <property type="entry name" value="Aldolase class I"/>
    <property type="match status" value="2"/>
</dbReference>
<dbReference type="FunFam" id="3.60.20.10:FF:000001">
    <property type="entry name" value="Glutamate synthase, large subunit"/>
    <property type="match status" value="1"/>
</dbReference>
<dbReference type="Pfam" id="PF01645">
    <property type="entry name" value="Glu_synthase"/>
    <property type="match status" value="1"/>
</dbReference>
<dbReference type="Pfam" id="PF00310">
    <property type="entry name" value="GATase_2"/>
    <property type="match status" value="1"/>
</dbReference>
<evidence type="ECO:0000256" key="15">
    <source>
        <dbReference type="ARBA" id="ARBA00023291"/>
    </source>
</evidence>
<comment type="caution">
    <text evidence="19">The sequence shown here is derived from an EMBL/GenBank/DDBJ whole genome shotgun (WGS) entry which is preliminary data.</text>
</comment>
<dbReference type="SUPFAM" id="SSF51395">
    <property type="entry name" value="FMN-linked oxidoreductases"/>
    <property type="match status" value="1"/>
</dbReference>
<dbReference type="InterPro" id="IPR036485">
    <property type="entry name" value="Glu_synth_asu_C_sf"/>
</dbReference>
<dbReference type="PROSITE" id="PS51278">
    <property type="entry name" value="GATASE_TYPE_2"/>
    <property type="match status" value="1"/>
</dbReference>
<comment type="similarity">
    <text evidence="4">Belongs to the glutamate synthase family.</text>
</comment>
<evidence type="ECO:0000256" key="13">
    <source>
        <dbReference type="ARBA" id="ARBA00023014"/>
    </source>
</evidence>
<evidence type="ECO:0000256" key="2">
    <source>
        <dbReference type="ARBA" id="ARBA00001927"/>
    </source>
</evidence>
<dbReference type="GO" id="GO:0019676">
    <property type="term" value="P:ammonia assimilation cycle"/>
    <property type="evidence" value="ECO:0007669"/>
    <property type="project" value="TreeGrafter"/>
</dbReference>